<sequence>MSGTARSRPRRRGPATASPWRPMAASMRRRPRRCARRRGDGNERRDGPSGAGRRMRPGLDRRRRLLLAAGLGLWPLAAAAQGFPDRPLRLVVPFPPGGGVDAVGRILAEPLGAALGQPVIVENRAGAGGAIGVEAVAKATPDGHTLAMISAGNMTAGPVVRPTPYDPLAMGVVGMVSQSPLLLVARPTLAARDLPEFIALLRSRPDAVRYASGGVGTATQLVAELLNLRTGARMVHVPYRGTAPALTDLIAGNADVFFSDTSAWPMVQQGQLRLLAVSSAAAWEVSPATPPLATQVPGVDVLNWYGMTAPPGTPMPVRARLAAELARILARPEVAEAFRRLGFAPAPMPPEPFAAHVAAELATWRQVVQAANIRAD</sequence>
<evidence type="ECO:0000313" key="3">
    <source>
        <dbReference type="EMBL" id="MBK1657273.1"/>
    </source>
</evidence>
<dbReference type="PANTHER" id="PTHR42928">
    <property type="entry name" value="TRICARBOXYLATE-BINDING PROTEIN"/>
    <property type="match status" value="1"/>
</dbReference>
<comment type="caution">
    <text evidence="3">The sequence shown here is derived from an EMBL/GenBank/DDBJ whole genome shotgun (WGS) entry which is preliminary data.</text>
</comment>
<dbReference type="Gene3D" id="3.40.190.10">
    <property type="entry name" value="Periplasmic binding protein-like II"/>
    <property type="match status" value="1"/>
</dbReference>
<feature type="compositionally biased region" description="Basic residues" evidence="2">
    <location>
        <begin position="27"/>
        <end position="36"/>
    </location>
</feature>
<dbReference type="InterPro" id="IPR042100">
    <property type="entry name" value="Bug_dom1"/>
</dbReference>
<dbReference type="InterPro" id="IPR005064">
    <property type="entry name" value="BUG"/>
</dbReference>
<evidence type="ECO:0000256" key="1">
    <source>
        <dbReference type="ARBA" id="ARBA00006987"/>
    </source>
</evidence>
<keyword evidence="4" id="KW-1185">Reference proteome</keyword>
<dbReference type="CDD" id="cd07012">
    <property type="entry name" value="PBP2_Bug_TTT"/>
    <property type="match status" value="1"/>
</dbReference>
<evidence type="ECO:0000313" key="4">
    <source>
        <dbReference type="Proteomes" id="UP000697995"/>
    </source>
</evidence>
<dbReference type="Proteomes" id="UP000697995">
    <property type="component" value="Unassembled WGS sequence"/>
</dbReference>
<dbReference type="PANTHER" id="PTHR42928:SF5">
    <property type="entry name" value="BLR1237 PROTEIN"/>
    <property type="match status" value="1"/>
</dbReference>
<protein>
    <recommendedName>
        <fullName evidence="5">Tripartite tricarboxylate transporter substrate binding protein</fullName>
    </recommendedName>
</protein>
<dbReference type="EMBL" id="NRSG01000013">
    <property type="protein sequence ID" value="MBK1657273.1"/>
    <property type="molecule type" value="Genomic_DNA"/>
</dbReference>
<dbReference type="Pfam" id="PF03401">
    <property type="entry name" value="TctC"/>
    <property type="match status" value="1"/>
</dbReference>
<evidence type="ECO:0008006" key="5">
    <source>
        <dbReference type="Google" id="ProtNLM"/>
    </source>
</evidence>
<name>A0ABS1CSD3_9PROT</name>
<dbReference type="SUPFAM" id="SSF53850">
    <property type="entry name" value="Periplasmic binding protein-like II"/>
    <property type="match status" value="1"/>
</dbReference>
<evidence type="ECO:0000256" key="2">
    <source>
        <dbReference type="SAM" id="MobiDB-lite"/>
    </source>
</evidence>
<feature type="compositionally biased region" description="Basic and acidic residues" evidence="2">
    <location>
        <begin position="37"/>
        <end position="47"/>
    </location>
</feature>
<feature type="region of interest" description="Disordered" evidence="2">
    <location>
        <begin position="1"/>
        <end position="58"/>
    </location>
</feature>
<accession>A0ABS1CSD3</accession>
<dbReference type="PIRSF" id="PIRSF017082">
    <property type="entry name" value="YflP"/>
    <property type="match status" value="1"/>
</dbReference>
<reference evidence="3 4" key="1">
    <citation type="journal article" date="2020" name="Microorganisms">
        <title>Osmotic Adaptation and Compatible Solute Biosynthesis of Phototrophic Bacteria as Revealed from Genome Analyses.</title>
        <authorList>
            <person name="Imhoff J.F."/>
            <person name="Rahn T."/>
            <person name="Kunzel S."/>
            <person name="Keller A."/>
            <person name="Neulinger S.C."/>
        </authorList>
    </citation>
    <scope>NUCLEOTIDE SEQUENCE [LARGE SCALE GENOMIC DNA]</scope>
    <source>
        <strain evidence="3 4">DSM 15382</strain>
    </source>
</reference>
<comment type="similarity">
    <text evidence="1">Belongs to the UPF0065 (bug) family.</text>
</comment>
<dbReference type="Gene3D" id="3.40.190.150">
    <property type="entry name" value="Bordetella uptake gene, domain 1"/>
    <property type="match status" value="1"/>
</dbReference>
<gene>
    <name evidence="3" type="ORF">CKO45_03395</name>
</gene>
<proteinExistence type="inferred from homology"/>
<organism evidence="3 4">
    <name type="scientific">Paracraurococcus ruber</name>
    <dbReference type="NCBI Taxonomy" id="77675"/>
    <lineage>
        <taxon>Bacteria</taxon>
        <taxon>Pseudomonadati</taxon>
        <taxon>Pseudomonadota</taxon>
        <taxon>Alphaproteobacteria</taxon>
        <taxon>Acetobacterales</taxon>
        <taxon>Roseomonadaceae</taxon>
        <taxon>Paracraurococcus</taxon>
    </lineage>
</organism>